<sequence>MFHNAVKLRGVSLELHPLTRFPSEERSFITEFPFYLKGCKALSKLSVTLPVYKAEAARRANLLTNLLIRICKKTVVMRGRAPGPSDNHSYVSATEWWEWKAYPDELMDWTQELGWNFQIRWNLLRDGTSLI</sequence>
<evidence type="ECO:0000313" key="1">
    <source>
        <dbReference type="EMBL" id="CZR62977.1"/>
    </source>
</evidence>
<accession>A0A1L7XDD7</accession>
<dbReference type="AlphaFoldDB" id="A0A1L7XDD7"/>
<protein>
    <submittedName>
        <fullName evidence="1">Uncharacterized protein</fullName>
    </submittedName>
</protein>
<name>A0A1L7XDD7_9HELO</name>
<proteinExistence type="predicted"/>
<evidence type="ECO:0000313" key="2">
    <source>
        <dbReference type="Proteomes" id="UP000184330"/>
    </source>
</evidence>
<reference evidence="1 2" key="1">
    <citation type="submission" date="2016-03" db="EMBL/GenBank/DDBJ databases">
        <authorList>
            <person name="Ploux O."/>
        </authorList>
    </citation>
    <scope>NUCLEOTIDE SEQUENCE [LARGE SCALE GENOMIC DNA]</scope>
    <source>
        <strain evidence="1 2">UAMH 11012</strain>
    </source>
</reference>
<dbReference type="Proteomes" id="UP000184330">
    <property type="component" value="Unassembled WGS sequence"/>
</dbReference>
<dbReference type="EMBL" id="FJOG01000022">
    <property type="protein sequence ID" value="CZR62977.1"/>
    <property type="molecule type" value="Genomic_DNA"/>
</dbReference>
<gene>
    <name evidence="1" type="ORF">PAC_12874</name>
</gene>
<keyword evidence="2" id="KW-1185">Reference proteome</keyword>
<organism evidence="1 2">
    <name type="scientific">Phialocephala subalpina</name>
    <dbReference type="NCBI Taxonomy" id="576137"/>
    <lineage>
        <taxon>Eukaryota</taxon>
        <taxon>Fungi</taxon>
        <taxon>Dikarya</taxon>
        <taxon>Ascomycota</taxon>
        <taxon>Pezizomycotina</taxon>
        <taxon>Leotiomycetes</taxon>
        <taxon>Helotiales</taxon>
        <taxon>Mollisiaceae</taxon>
        <taxon>Phialocephala</taxon>
        <taxon>Phialocephala fortinii species complex</taxon>
    </lineage>
</organism>